<proteinExistence type="predicted"/>
<keyword evidence="1" id="KW-0472">Membrane</keyword>
<feature type="transmembrane region" description="Helical" evidence="1">
    <location>
        <begin position="20"/>
        <end position="39"/>
    </location>
</feature>
<reference evidence="3" key="1">
    <citation type="journal article" date="2019" name="Int. J. Syst. Evol. Microbiol.">
        <title>The Global Catalogue of Microorganisms (GCM) 10K type strain sequencing project: providing services to taxonomists for standard genome sequencing and annotation.</title>
        <authorList>
            <consortium name="The Broad Institute Genomics Platform"/>
            <consortium name="The Broad Institute Genome Sequencing Center for Infectious Disease"/>
            <person name="Wu L."/>
            <person name="Ma J."/>
        </authorList>
    </citation>
    <scope>NUCLEOTIDE SEQUENCE [LARGE SCALE GENOMIC DNA]</scope>
    <source>
        <strain evidence="3">CCUG 60742</strain>
    </source>
</reference>
<organism evidence="2 3">
    <name type="scientific">Mucilaginibacter lutimaris</name>
    <dbReference type="NCBI Taxonomy" id="931629"/>
    <lineage>
        <taxon>Bacteria</taxon>
        <taxon>Pseudomonadati</taxon>
        <taxon>Bacteroidota</taxon>
        <taxon>Sphingobacteriia</taxon>
        <taxon>Sphingobacteriales</taxon>
        <taxon>Sphingobacteriaceae</taxon>
        <taxon>Mucilaginibacter</taxon>
    </lineage>
</organism>
<keyword evidence="1" id="KW-1133">Transmembrane helix</keyword>
<name>A0ABW2ZGP7_9SPHI</name>
<evidence type="ECO:0000313" key="3">
    <source>
        <dbReference type="Proteomes" id="UP001597073"/>
    </source>
</evidence>
<protein>
    <recommendedName>
        <fullName evidence="4">MFS transporter</fullName>
    </recommendedName>
</protein>
<dbReference type="Proteomes" id="UP001597073">
    <property type="component" value="Unassembled WGS sequence"/>
</dbReference>
<feature type="transmembrane region" description="Helical" evidence="1">
    <location>
        <begin position="109"/>
        <end position="135"/>
    </location>
</feature>
<evidence type="ECO:0008006" key="4">
    <source>
        <dbReference type="Google" id="ProtNLM"/>
    </source>
</evidence>
<accession>A0ABW2ZGP7</accession>
<keyword evidence="1" id="KW-0812">Transmembrane</keyword>
<keyword evidence="3" id="KW-1185">Reference proteome</keyword>
<sequence length="161" mass="17762">MNFNQPSQANSKPSFKVIKIIHLALLAGQCLFAVVTIFLNNTRNGFDTSKDKEFLLIAIVLTVGGFFVGNLLYKQVSGVSAKKATFAEKFTTYQSALIIRYALLEGPSLFCIVCYFLTANLIFLLISGAIIIYFITLKPKADTIAEDLNLSYEEKAGLEDS</sequence>
<comment type="caution">
    <text evidence="2">The sequence shown here is derived from an EMBL/GenBank/DDBJ whole genome shotgun (WGS) entry which is preliminary data.</text>
</comment>
<dbReference type="RefSeq" id="WP_377142435.1">
    <property type="nucleotide sequence ID" value="NZ_JBHTIA010000007.1"/>
</dbReference>
<gene>
    <name evidence="2" type="ORF">ACFQZI_10925</name>
</gene>
<evidence type="ECO:0000256" key="1">
    <source>
        <dbReference type="SAM" id="Phobius"/>
    </source>
</evidence>
<evidence type="ECO:0000313" key="2">
    <source>
        <dbReference type="EMBL" id="MFD0765366.1"/>
    </source>
</evidence>
<dbReference type="EMBL" id="JBHTIA010000007">
    <property type="protein sequence ID" value="MFD0765366.1"/>
    <property type="molecule type" value="Genomic_DNA"/>
</dbReference>
<feature type="transmembrane region" description="Helical" evidence="1">
    <location>
        <begin position="54"/>
        <end position="73"/>
    </location>
</feature>